<keyword evidence="3" id="KW-0804">Transcription</keyword>
<dbReference type="InterPro" id="IPR028082">
    <property type="entry name" value="Peripla_BP_I"/>
</dbReference>
<dbReference type="Pfam" id="PF13377">
    <property type="entry name" value="Peripla_BP_3"/>
    <property type="match status" value="1"/>
</dbReference>
<dbReference type="Gene3D" id="3.40.50.2300">
    <property type="match status" value="2"/>
</dbReference>
<feature type="domain" description="HTH cro/C1-type" evidence="4">
    <location>
        <begin position="2"/>
        <end position="30"/>
    </location>
</feature>
<dbReference type="Gene3D" id="1.10.260.40">
    <property type="entry name" value="lambda repressor-like DNA-binding domains"/>
    <property type="match status" value="1"/>
</dbReference>
<dbReference type="SUPFAM" id="SSF47413">
    <property type="entry name" value="lambda repressor-like DNA-binding domains"/>
    <property type="match status" value="1"/>
</dbReference>
<evidence type="ECO:0000259" key="4">
    <source>
        <dbReference type="PROSITE" id="PS50943"/>
    </source>
</evidence>
<dbReference type="EMBL" id="JACHXU010000010">
    <property type="protein sequence ID" value="MBB3207310.1"/>
    <property type="molecule type" value="Genomic_DNA"/>
</dbReference>
<keyword evidence="1" id="KW-0805">Transcription regulation</keyword>
<evidence type="ECO:0000256" key="1">
    <source>
        <dbReference type="ARBA" id="ARBA00023015"/>
    </source>
</evidence>
<reference evidence="5 6" key="1">
    <citation type="submission" date="2020-08" db="EMBL/GenBank/DDBJ databases">
        <title>Genomic Encyclopedia of Type Strains, Phase III (KMG-III): the genomes of soil and plant-associated and newly described type strains.</title>
        <authorList>
            <person name="Whitman W."/>
        </authorList>
    </citation>
    <scope>NUCLEOTIDE SEQUENCE [LARGE SCALE GENOMIC DNA]</scope>
    <source>
        <strain evidence="5 6">CECT 8075</strain>
    </source>
</reference>
<evidence type="ECO:0000313" key="6">
    <source>
        <dbReference type="Proteomes" id="UP000536179"/>
    </source>
</evidence>
<accession>A0A7W5H6T9</accession>
<keyword evidence="2" id="KW-0238">DNA-binding</keyword>
<dbReference type="InterPro" id="IPR010982">
    <property type="entry name" value="Lambda_DNA-bd_dom_sf"/>
</dbReference>
<sequence>MAKRISQSQIAKELGVSQSLVSLVLNGRREGISDKSYKEIWQVAVANGYVPRGMQPGHAPEARRNYVGIVQRSGLKLYQPSNTFSHVQMGLFKVLQQSRISTTFLGGEGDLDEKKLFELLGQRDPLQGIVVLGEVSEPFLRALGVLRVPLLSVYASAPGLCHSVTPNEKQSLEQLVEHLVKLGHERFAWLGGNCRLGRHQMRLGALRECLSARGMSLNERFVVSVEKGDRQEGFDCAAELMKRVGDDREDAPTAWICHNGLMARGAHQFALLHGIRIPDEVSLAAVDRSRACTEIHPDLTSASSNPEVIGEEAAKLICKSEEVGENRIFVDLVVPSEFAAGETSGPAAG</sequence>
<dbReference type="SMART" id="SM00354">
    <property type="entry name" value="HTH_LACI"/>
    <property type="match status" value="1"/>
</dbReference>
<dbReference type="SUPFAM" id="SSF53822">
    <property type="entry name" value="Periplasmic binding protein-like I"/>
    <property type="match status" value="1"/>
</dbReference>
<dbReference type="InterPro" id="IPR000843">
    <property type="entry name" value="HTH_LacI"/>
</dbReference>
<evidence type="ECO:0000256" key="2">
    <source>
        <dbReference type="ARBA" id="ARBA00023125"/>
    </source>
</evidence>
<dbReference type="PANTHER" id="PTHR30146:SF109">
    <property type="entry name" value="HTH-TYPE TRANSCRIPTIONAL REGULATOR GALS"/>
    <property type="match status" value="1"/>
</dbReference>
<dbReference type="InterPro" id="IPR046335">
    <property type="entry name" value="LacI/GalR-like_sensor"/>
</dbReference>
<dbReference type="RefSeq" id="WP_184305678.1">
    <property type="nucleotide sequence ID" value="NZ_JACHXU010000010.1"/>
</dbReference>
<evidence type="ECO:0000313" key="5">
    <source>
        <dbReference type="EMBL" id="MBB3207310.1"/>
    </source>
</evidence>
<dbReference type="GO" id="GO:0000976">
    <property type="term" value="F:transcription cis-regulatory region binding"/>
    <property type="evidence" value="ECO:0007669"/>
    <property type="project" value="TreeGrafter"/>
</dbReference>
<name>A0A7W5H6T9_9BACT</name>
<comment type="caution">
    <text evidence="5">The sequence shown here is derived from an EMBL/GenBank/DDBJ whole genome shotgun (WGS) entry which is preliminary data.</text>
</comment>
<dbReference type="CDD" id="cd01392">
    <property type="entry name" value="HTH_LacI"/>
    <property type="match status" value="1"/>
</dbReference>
<keyword evidence="6" id="KW-1185">Reference proteome</keyword>
<dbReference type="InterPro" id="IPR001387">
    <property type="entry name" value="Cro/C1-type_HTH"/>
</dbReference>
<dbReference type="CDD" id="cd06267">
    <property type="entry name" value="PBP1_LacI_sugar_binding-like"/>
    <property type="match status" value="1"/>
</dbReference>
<dbReference type="PANTHER" id="PTHR30146">
    <property type="entry name" value="LACI-RELATED TRANSCRIPTIONAL REPRESSOR"/>
    <property type="match status" value="1"/>
</dbReference>
<dbReference type="GO" id="GO:0003700">
    <property type="term" value="F:DNA-binding transcription factor activity"/>
    <property type="evidence" value="ECO:0007669"/>
    <property type="project" value="TreeGrafter"/>
</dbReference>
<evidence type="ECO:0000256" key="3">
    <source>
        <dbReference type="ARBA" id="ARBA00023163"/>
    </source>
</evidence>
<dbReference type="PROSITE" id="PS50943">
    <property type="entry name" value="HTH_CROC1"/>
    <property type="match status" value="1"/>
</dbReference>
<dbReference type="Proteomes" id="UP000536179">
    <property type="component" value="Unassembled WGS sequence"/>
</dbReference>
<organism evidence="5 6">
    <name type="scientific">Aporhodopirellula rubra</name>
    <dbReference type="NCBI Taxonomy" id="980271"/>
    <lineage>
        <taxon>Bacteria</taxon>
        <taxon>Pseudomonadati</taxon>
        <taxon>Planctomycetota</taxon>
        <taxon>Planctomycetia</taxon>
        <taxon>Pirellulales</taxon>
        <taxon>Pirellulaceae</taxon>
        <taxon>Aporhodopirellula</taxon>
    </lineage>
</organism>
<gene>
    <name evidence="5" type="ORF">FHS27_003131</name>
</gene>
<protein>
    <submittedName>
        <fullName evidence="5">LacI family transcriptional regulator</fullName>
    </submittedName>
</protein>
<proteinExistence type="predicted"/>
<dbReference type="AlphaFoldDB" id="A0A7W5H6T9"/>